<feature type="transmembrane region" description="Helical" evidence="1">
    <location>
        <begin position="137"/>
        <end position="156"/>
    </location>
</feature>
<organism evidence="2 3">
    <name type="scientific">Pseudomonas arsenicoxydans</name>
    <dbReference type="NCBI Taxonomy" id="702115"/>
    <lineage>
        <taxon>Bacteria</taxon>
        <taxon>Pseudomonadati</taxon>
        <taxon>Pseudomonadota</taxon>
        <taxon>Gammaproteobacteria</taxon>
        <taxon>Pseudomonadales</taxon>
        <taxon>Pseudomonadaceae</taxon>
        <taxon>Pseudomonas</taxon>
    </lineage>
</organism>
<proteinExistence type="predicted"/>
<accession>A0A1H0Q536</accession>
<sequence length="180" mass="19765">MLDKKEIKRQLVEMLEAGRSKTETFKAFSGGAVKDRVLAYWIGARPDPALRERHSGKVNILIALTCVQALLGAVTGFFMGLMIGPGAVVFFTLFAALVPLAFAWGFYKSSAQAYTLYVILTVSQISRMFKGYEEDPVMTVVGVAITLGMVFFAAWIKNLLFPDLGFVGSKKVKGQYVFSS</sequence>
<dbReference type="EMBL" id="LT629705">
    <property type="protein sequence ID" value="SDP11796.1"/>
    <property type="molecule type" value="Genomic_DNA"/>
</dbReference>
<evidence type="ECO:0000313" key="2">
    <source>
        <dbReference type="EMBL" id="SDP11796.1"/>
    </source>
</evidence>
<feature type="transmembrane region" description="Helical" evidence="1">
    <location>
        <begin position="60"/>
        <end position="81"/>
    </location>
</feature>
<gene>
    <name evidence="2" type="ORF">SAMN04489798_4750</name>
</gene>
<protein>
    <recommendedName>
        <fullName evidence="4">Permease</fullName>
    </recommendedName>
</protein>
<keyword evidence="1" id="KW-0812">Transmembrane</keyword>
<keyword evidence="1" id="KW-0472">Membrane</keyword>
<keyword evidence="1" id="KW-1133">Transmembrane helix</keyword>
<evidence type="ECO:0008006" key="4">
    <source>
        <dbReference type="Google" id="ProtNLM"/>
    </source>
</evidence>
<name>A0A1H0Q536_9PSED</name>
<reference evidence="2 3" key="1">
    <citation type="submission" date="2016-10" db="EMBL/GenBank/DDBJ databases">
        <authorList>
            <person name="de Groot N.N."/>
        </authorList>
    </citation>
    <scope>NUCLEOTIDE SEQUENCE [LARGE SCALE GENOMIC DNA]</scope>
    <source>
        <strain evidence="2 3">CECT 7543</strain>
    </source>
</reference>
<dbReference type="AlphaFoldDB" id="A0A1H0Q536"/>
<feature type="transmembrane region" description="Helical" evidence="1">
    <location>
        <begin position="87"/>
        <end position="107"/>
    </location>
</feature>
<evidence type="ECO:0000313" key="3">
    <source>
        <dbReference type="Proteomes" id="UP000198827"/>
    </source>
</evidence>
<evidence type="ECO:0000256" key="1">
    <source>
        <dbReference type="SAM" id="Phobius"/>
    </source>
</evidence>
<dbReference type="Proteomes" id="UP000198827">
    <property type="component" value="Chromosome I"/>
</dbReference>